<feature type="region of interest" description="Disordered" evidence="1">
    <location>
        <begin position="26"/>
        <end position="56"/>
    </location>
</feature>
<comment type="caution">
    <text evidence="3">The sequence shown here is derived from an EMBL/GenBank/DDBJ whole genome shotgun (WGS) entry which is preliminary data.</text>
</comment>
<evidence type="ECO:0000256" key="1">
    <source>
        <dbReference type="SAM" id="MobiDB-lite"/>
    </source>
</evidence>
<organism evidence="3 4">
    <name type="scientific">Azospirillum oleiclasticum</name>
    <dbReference type="NCBI Taxonomy" id="2735135"/>
    <lineage>
        <taxon>Bacteria</taxon>
        <taxon>Pseudomonadati</taxon>
        <taxon>Pseudomonadota</taxon>
        <taxon>Alphaproteobacteria</taxon>
        <taxon>Rhodospirillales</taxon>
        <taxon>Azospirillaceae</taxon>
        <taxon>Azospirillum</taxon>
    </lineage>
</organism>
<reference evidence="3 4" key="1">
    <citation type="submission" date="2020-05" db="EMBL/GenBank/DDBJ databases">
        <title>Azospirillum oleiclasticum sp. nov, a nitrogen-fixing and heavy crude oil-emulsifying bacterium isolated from the crude oil of Yumen Oilfield.</title>
        <authorList>
            <person name="Wu D."/>
            <person name="Cai M."/>
            <person name="Zhang X."/>
        </authorList>
    </citation>
    <scope>NUCLEOTIDE SEQUENCE [LARGE SCALE GENOMIC DNA]</scope>
    <source>
        <strain evidence="3 4">ROY-1-1-2</strain>
    </source>
</reference>
<protein>
    <submittedName>
        <fullName evidence="3">Uncharacterized protein</fullName>
    </submittedName>
</protein>
<name>A0ABX2T404_9PROT</name>
<dbReference type="EMBL" id="JABFDB010000001">
    <property type="protein sequence ID" value="NYZ18939.1"/>
    <property type="molecule type" value="Genomic_DNA"/>
</dbReference>
<accession>A0ABX2T404</accession>
<keyword evidence="2" id="KW-0732">Signal</keyword>
<dbReference type="RefSeq" id="WP_180280635.1">
    <property type="nucleotide sequence ID" value="NZ_JABFDB010000001.1"/>
</dbReference>
<sequence>MARPPIGPLLLAAVASLALTACTTAPDQLTTEGPPPAFALRSIGPDGKPVLTGDGRIDNERDVTVEAVPFPPAVPGASPDNSAQAYSGALLGALMANRNPGGAVAAGSTLGAAASLPGKPVTHTHPAPLAPLPGYLIRSEPKGATVSVGTQVVVTGADPLLTNLRASDLPSLVVSLPGHEECRQGTPGFSVGEGEVAGRPVRVVTCVLRPKP</sequence>
<gene>
    <name evidence="3" type="ORF">HND93_04385</name>
</gene>
<evidence type="ECO:0000313" key="3">
    <source>
        <dbReference type="EMBL" id="NYZ18939.1"/>
    </source>
</evidence>
<evidence type="ECO:0000313" key="4">
    <source>
        <dbReference type="Proteomes" id="UP000584642"/>
    </source>
</evidence>
<evidence type="ECO:0000256" key="2">
    <source>
        <dbReference type="SAM" id="SignalP"/>
    </source>
</evidence>
<dbReference type="PROSITE" id="PS51257">
    <property type="entry name" value="PROKAR_LIPOPROTEIN"/>
    <property type="match status" value="1"/>
</dbReference>
<feature type="chain" id="PRO_5046757872" evidence="2">
    <location>
        <begin position="21"/>
        <end position="212"/>
    </location>
</feature>
<feature type="signal peptide" evidence="2">
    <location>
        <begin position="1"/>
        <end position="20"/>
    </location>
</feature>
<proteinExistence type="predicted"/>
<dbReference type="Proteomes" id="UP000584642">
    <property type="component" value="Unassembled WGS sequence"/>
</dbReference>
<keyword evidence="4" id="KW-1185">Reference proteome</keyword>